<organism evidence="2">
    <name type="scientific">mine drainage metagenome</name>
    <dbReference type="NCBI Taxonomy" id="410659"/>
    <lineage>
        <taxon>unclassified sequences</taxon>
        <taxon>metagenomes</taxon>
        <taxon>ecological metagenomes</taxon>
    </lineage>
</organism>
<feature type="transmembrane region" description="Helical" evidence="1">
    <location>
        <begin position="69"/>
        <end position="92"/>
    </location>
</feature>
<keyword evidence="1" id="KW-1133">Transmembrane helix</keyword>
<protein>
    <recommendedName>
        <fullName evidence="3">DUF4190 domain-containing protein</fullName>
    </recommendedName>
</protein>
<evidence type="ECO:0000256" key="1">
    <source>
        <dbReference type="SAM" id="Phobius"/>
    </source>
</evidence>
<dbReference type="AlphaFoldDB" id="A0A1J5Q4C9"/>
<gene>
    <name evidence="2" type="ORF">GALL_435690</name>
</gene>
<evidence type="ECO:0008006" key="3">
    <source>
        <dbReference type="Google" id="ProtNLM"/>
    </source>
</evidence>
<sequence>MQIRSRFTGPAANIRFALTLGLISLYFALSTIPTISRSTVSLTLAMAGVILALRTRIAQKSEPIKVRTASALVVGFAAAIVGVLSLSAAVLLNTEISRYEECAAGAITHASAQACQTQLRDDLNARITHLRSSTQQG</sequence>
<proteinExistence type="predicted"/>
<name>A0A1J5Q4C9_9ZZZZ</name>
<evidence type="ECO:0000313" key="2">
    <source>
        <dbReference type="EMBL" id="OIQ74772.1"/>
    </source>
</evidence>
<accession>A0A1J5Q4C9</accession>
<comment type="caution">
    <text evidence="2">The sequence shown here is derived from an EMBL/GenBank/DDBJ whole genome shotgun (WGS) entry which is preliminary data.</text>
</comment>
<dbReference type="EMBL" id="MLJW01002389">
    <property type="protein sequence ID" value="OIQ74772.1"/>
    <property type="molecule type" value="Genomic_DNA"/>
</dbReference>
<feature type="transmembrane region" description="Helical" evidence="1">
    <location>
        <begin position="38"/>
        <end position="57"/>
    </location>
</feature>
<keyword evidence="1" id="KW-0472">Membrane</keyword>
<reference evidence="2" key="1">
    <citation type="submission" date="2016-10" db="EMBL/GenBank/DDBJ databases">
        <title>Sequence of Gallionella enrichment culture.</title>
        <authorList>
            <person name="Poehlein A."/>
            <person name="Muehling M."/>
            <person name="Daniel R."/>
        </authorList>
    </citation>
    <scope>NUCLEOTIDE SEQUENCE</scope>
</reference>
<keyword evidence="1" id="KW-0812">Transmembrane</keyword>
<feature type="transmembrane region" description="Helical" evidence="1">
    <location>
        <begin position="12"/>
        <end position="32"/>
    </location>
</feature>